<dbReference type="RefSeq" id="WP_178358206.1">
    <property type="nucleotide sequence ID" value="NZ_JABFYL010000018.1"/>
</dbReference>
<proteinExistence type="predicted"/>
<keyword evidence="2" id="KW-1185">Reference proteome</keyword>
<dbReference type="AlphaFoldDB" id="A0A850PI59"/>
<accession>A0A850PI59</accession>
<sequence length="97" mass="10620">MSEQSDDARIENVAPGDIISLELPERNSGDAREYKVVHKDGVHQDSGNSEADPMFIVTLEGDDGETFDLELPGDSVVHRTLESKWESEQSPTPHDGG</sequence>
<gene>
    <name evidence="1" type="ORF">HLY00_154</name>
</gene>
<comment type="caution">
    <text evidence="1">The sequence shown here is derived from an EMBL/GenBank/DDBJ whole genome shotgun (WGS) entry which is preliminary data.</text>
</comment>
<dbReference type="Proteomes" id="UP000570517">
    <property type="component" value="Unassembled WGS sequence"/>
</dbReference>
<evidence type="ECO:0000313" key="1">
    <source>
        <dbReference type="EMBL" id="NVN49852.1"/>
    </source>
</evidence>
<protein>
    <submittedName>
        <fullName evidence="1">Uncharacterized protein</fullName>
    </submittedName>
</protein>
<name>A0A850PI59_9MYCO</name>
<organism evidence="1 2">
    <name type="scientific">Mycolicibacterium hippocampi</name>
    <dbReference type="NCBI Taxonomy" id="659824"/>
    <lineage>
        <taxon>Bacteria</taxon>
        <taxon>Bacillati</taxon>
        <taxon>Actinomycetota</taxon>
        <taxon>Actinomycetes</taxon>
        <taxon>Mycobacteriales</taxon>
        <taxon>Mycobacteriaceae</taxon>
        <taxon>Mycolicibacterium</taxon>
    </lineage>
</organism>
<reference evidence="1 2" key="1">
    <citation type="submission" date="2020-05" db="EMBL/GenBank/DDBJ databases">
        <title>Draft genome sequence of Mycobacterium hippocampi DL, isolated from European seabass, Dicentrarchus labrax, reared in fish farms.</title>
        <authorList>
            <person name="Stathopoulou P."/>
            <person name="Asimakis E."/>
            <person name="Tzokas K."/>
            <person name="Batargias C."/>
            <person name="Tsiamis G."/>
        </authorList>
    </citation>
    <scope>NUCLEOTIDE SEQUENCE [LARGE SCALE GENOMIC DNA]</scope>
    <source>
        <strain evidence="1 2">DL</strain>
    </source>
</reference>
<evidence type="ECO:0000313" key="2">
    <source>
        <dbReference type="Proteomes" id="UP000570517"/>
    </source>
</evidence>
<dbReference type="EMBL" id="JABFYL010000018">
    <property type="protein sequence ID" value="NVN49852.1"/>
    <property type="molecule type" value="Genomic_DNA"/>
</dbReference>